<dbReference type="RefSeq" id="WP_138186726.1">
    <property type="nucleotide sequence ID" value="NZ_LS992241.1"/>
</dbReference>
<dbReference type="SUPFAM" id="SSF56801">
    <property type="entry name" value="Acetyl-CoA synthetase-like"/>
    <property type="match status" value="1"/>
</dbReference>
<dbReference type="InterPro" id="IPR042099">
    <property type="entry name" value="ANL_N_sf"/>
</dbReference>
<evidence type="ECO:0000313" key="3">
    <source>
        <dbReference type="EMBL" id="SYX84948.1"/>
    </source>
</evidence>
<evidence type="ECO:0000259" key="1">
    <source>
        <dbReference type="Pfam" id="PF00501"/>
    </source>
</evidence>
<keyword evidence="3" id="KW-0436">Ligase</keyword>
<evidence type="ECO:0000259" key="2">
    <source>
        <dbReference type="Pfam" id="PF13193"/>
    </source>
</evidence>
<dbReference type="PANTHER" id="PTHR43767">
    <property type="entry name" value="LONG-CHAIN-FATTY-ACID--COA LIGASE"/>
    <property type="match status" value="1"/>
</dbReference>
<feature type="domain" description="AMP-dependent synthetase/ligase" evidence="1">
    <location>
        <begin position="29"/>
        <end position="409"/>
    </location>
</feature>
<dbReference type="InterPro" id="IPR050237">
    <property type="entry name" value="ATP-dep_AMP-bd_enzyme"/>
</dbReference>
<dbReference type="Gene3D" id="3.40.50.12780">
    <property type="entry name" value="N-terminal domain of ligase-like"/>
    <property type="match status" value="1"/>
</dbReference>
<organism evidence="3 4">
    <name type="scientific">Paenibacillus alvei</name>
    <name type="common">Bacillus alvei</name>
    <dbReference type="NCBI Taxonomy" id="44250"/>
    <lineage>
        <taxon>Bacteria</taxon>
        <taxon>Bacillati</taxon>
        <taxon>Bacillota</taxon>
        <taxon>Bacilli</taxon>
        <taxon>Bacillales</taxon>
        <taxon>Paenibacillaceae</taxon>
        <taxon>Paenibacillus</taxon>
    </lineage>
</organism>
<dbReference type="EMBL" id="LS992241">
    <property type="protein sequence ID" value="SYX84948.1"/>
    <property type="molecule type" value="Genomic_DNA"/>
</dbReference>
<name>A0A383RD47_PAEAL</name>
<dbReference type="Pfam" id="PF13193">
    <property type="entry name" value="AMP-binding_C"/>
    <property type="match status" value="1"/>
</dbReference>
<dbReference type="Proteomes" id="UP000304148">
    <property type="component" value="Chromosome"/>
</dbReference>
<dbReference type="NCBIfam" id="NF006181">
    <property type="entry name" value="PRK08314.1"/>
    <property type="match status" value="1"/>
</dbReference>
<gene>
    <name evidence="3" type="ORF">PBLR_13370</name>
</gene>
<proteinExistence type="predicted"/>
<dbReference type="InterPro" id="IPR020845">
    <property type="entry name" value="AMP-binding_CS"/>
</dbReference>
<dbReference type="InterPro" id="IPR025110">
    <property type="entry name" value="AMP-bd_C"/>
</dbReference>
<sequence length="561" mass="62746">MTQSHYAYWPARLPVSISVPDTTLTDNLEVSARRYPDKTAIIYYNNSIPYRTLWKEVNLMAAYLLHLGVEQGDRVLLYMQNSPQYIISYYAIMRSGAIVVPINPMNLTEELSYLIEDSDARVGFVSQELYSRIEPLLADRCLERIIVATYSDYCSNVGEEVPDIVRASRLESISPQAVSWTEAMKVATVHRGSFPTTKGSDLAVLPYTSGTTGKPKGCMHTHKSVQANVISSAYWGGLTPEARGLATLPFFHVIGMIHGMHAPIFVGAAMVIMTRWDRSTAALLMERHQCTYWTGISTMIIDFLANPELSQYDLSSLMLINGGGTGLPEVVGEKLYQATGLRFVEGYGLSETMAQTHCNPLDRPKLQCLGIPAFGVDSRVIDPMTLEIKGPGEEGEIIIDGPQLFQGYWNDSEATRSAFVKVEGKSFFRTGDIGRYDEDGYFFIVDRMKRMINASGFKVWPTEVESILYRHPAIQEVCVIGIPDERKGEEIKAYIVLREGERGNVSEGDMISWAQEHMAAYKYPRIIEFVASLPVTGSGKILWRKLQDEAWKKAGEKSSSR</sequence>
<dbReference type="Gene3D" id="3.30.300.30">
    <property type="match status" value="1"/>
</dbReference>
<protein>
    <submittedName>
        <fullName evidence="3">Long-chain fatty acid--CoA ligase</fullName>
    </submittedName>
</protein>
<reference evidence="4" key="1">
    <citation type="submission" date="2018-08" db="EMBL/GenBank/DDBJ databases">
        <authorList>
            <person name="Chevrot R."/>
        </authorList>
    </citation>
    <scope>NUCLEOTIDE SEQUENCE [LARGE SCALE GENOMIC DNA]</scope>
</reference>
<dbReference type="AlphaFoldDB" id="A0A383RD47"/>
<accession>A0A383RD47</accession>
<dbReference type="InterPro" id="IPR000873">
    <property type="entry name" value="AMP-dep_synth/lig_dom"/>
</dbReference>
<dbReference type="PANTHER" id="PTHR43767:SF1">
    <property type="entry name" value="NONRIBOSOMAL PEPTIDE SYNTHASE PES1 (EUROFUNG)-RELATED"/>
    <property type="match status" value="1"/>
</dbReference>
<evidence type="ECO:0000313" key="4">
    <source>
        <dbReference type="Proteomes" id="UP000304148"/>
    </source>
</evidence>
<feature type="domain" description="AMP-binding enzyme C-terminal" evidence="2">
    <location>
        <begin position="463"/>
        <end position="540"/>
    </location>
</feature>
<dbReference type="Pfam" id="PF00501">
    <property type="entry name" value="AMP-binding"/>
    <property type="match status" value="1"/>
</dbReference>
<dbReference type="GO" id="GO:0016878">
    <property type="term" value="F:acid-thiol ligase activity"/>
    <property type="evidence" value="ECO:0007669"/>
    <property type="project" value="UniProtKB-ARBA"/>
</dbReference>
<dbReference type="InterPro" id="IPR045851">
    <property type="entry name" value="AMP-bd_C_sf"/>
</dbReference>
<dbReference type="PROSITE" id="PS00455">
    <property type="entry name" value="AMP_BINDING"/>
    <property type="match status" value="1"/>
</dbReference>